<dbReference type="GO" id="GO:0051896">
    <property type="term" value="P:regulation of phosphatidylinositol 3-kinase/protein kinase B signal transduction"/>
    <property type="evidence" value="ECO:0007669"/>
    <property type="project" value="UniProtKB-ARBA"/>
</dbReference>
<dbReference type="CDD" id="cd03135">
    <property type="entry name" value="GATase1_DJ-1"/>
    <property type="match status" value="1"/>
</dbReference>
<dbReference type="KEGG" id="soy:115874578"/>
<dbReference type="GO" id="GO:0005634">
    <property type="term" value="C:nucleus"/>
    <property type="evidence" value="ECO:0007669"/>
    <property type="project" value="TreeGrafter"/>
</dbReference>
<evidence type="ECO:0000313" key="5">
    <source>
        <dbReference type="Proteomes" id="UP000504635"/>
    </source>
</evidence>
<sequence length="220" mass="23264">MFIIPFRSLTPVLQKSDHIFTQILSKSSSQQNMVKKALVFLAPGAEEMEFVIAVDVLRRGGVDVTVAGIPDSNVVKCSRDVYIKPDIGVAQSSAKGPYDVVVLPGGLGGSKAMAESQEVGNILKNQECSGGLIAAICAAPTVLKAHGIAEGKELTSYPAMKAQLEEGGKYKYSECKVVVDGNLITSRGPGTAFDFALTVVDQLVGKDKAVEVAKAMLLDY</sequence>
<dbReference type="InterPro" id="IPR050325">
    <property type="entry name" value="Prot/Nucl_acid_deglycase"/>
</dbReference>
<reference evidence="6" key="1">
    <citation type="submission" date="2025-08" db="UniProtKB">
        <authorList>
            <consortium name="RefSeq"/>
        </authorList>
    </citation>
    <scope>IDENTIFICATION</scope>
    <source>
        <tissue evidence="6">Gonads</tissue>
    </source>
</reference>
<dbReference type="Gene3D" id="3.40.50.880">
    <property type="match status" value="1"/>
</dbReference>
<dbReference type="Proteomes" id="UP000504635">
    <property type="component" value="Unplaced"/>
</dbReference>
<name>A0A6J2X320_SITOR</name>
<dbReference type="PANTHER" id="PTHR48094:SF12">
    <property type="entry name" value="PARKINSON DISEASE PROTEIN 7 HOMOLOG"/>
    <property type="match status" value="1"/>
</dbReference>
<organism evidence="5 6">
    <name type="scientific">Sitophilus oryzae</name>
    <name type="common">Rice weevil</name>
    <name type="synonym">Curculio oryzae</name>
    <dbReference type="NCBI Taxonomy" id="7048"/>
    <lineage>
        <taxon>Eukaryota</taxon>
        <taxon>Metazoa</taxon>
        <taxon>Ecdysozoa</taxon>
        <taxon>Arthropoda</taxon>
        <taxon>Hexapoda</taxon>
        <taxon>Insecta</taxon>
        <taxon>Pterygota</taxon>
        <taxon>Neoptera</taxon>
        <taxon>Endopterygota</taxon>
        <taxon>Coleoptera</taxon>
        <taxon>Polyphaga</taxon>
        <taxon>Cucujiformia</taxon>
        <taxon>Curculionidae</taxon>
        <taxon>Dryophthorinae</taxon>
        <taxon>Sitophilus</taxon>
    </lineage>
</organism>
<keyword evidence="2" id="KW-0963">Cytoplasm</keyword>
<dbReference type="GO" id="GO:0046295">
    <property type="term" value="P:glycolate biosynthetic process"/>
    <property type="evidence" value="ECO:0007669"/>
    <property type="project" value="TreeGrafter"/>
</dbReference>
<dbReference type="FunFam" id="3.40.50.880:FF:000022">
    <property type="entry name" value="protein deglycase DJ-1"/>
    <property type="match status" value="1"/>
</dbReference>
<dbReference type="GO" id="GO:0005739">
    <property type="term" value="C:mitochondrion"/>
    <property type="evidence" value="ECO:0007669"/>
    <property type="project" value="TreeGrafter"/>
</dbReference>
<dbReference type="NCBIfam" id="TIGR01383">
    <property type="entry name" value="not_thiJ"/>
    <property type="match status" value="1"/>
</dbReference>
<evidence type="ECO:0000313" key="6">
    <source>
        <dbReference type="RefSeq" id="XP_030745631.1"/>
    </source>
</evidence>
<dbReference type="InterPro" id="IPR002818">
    <property type="entry name" value="DJ-1/PfpI"/>
</dbReference>
<keyword evidence="3" id="KW-0558">Oxidation</keyword>
<dbReference type="AlphaFoldDB" id="A0A6J2X320"/>
<dbReference type="GO" id="GO:1903189">
    <property type="term" value="P:glyoxal metabolic process"/>
    <property type="evidence" value="ECO:0007669"/>
    <property type="project" value="TreeGrafter"/>
</dbReference>
<dbReference type="PANTHER" id="PTHR48094">
    <property type="entry name" value="PROTEIN/NUCLEIC ACID DEGLYCASE DJ-1-RELATED"/>
    <property type="match status" value="1"/>
</dbReference>
<dbReference type="GeneID" id="115874578"/>
<dbReference type="InParanoid" id="A0A6J2X320"/>
<dbReference type="FunCoup" id="A0A6J2X320">
    <property type="interactions" value="1379"/>
</dbReference>
<dbReference type="GO" id="GO:0006979">
    <property type="term" value="P:response to oxidative stress"/>
    <property type="evidence" value="ECO:0007669"/>
    <property type="project" value="UniProtKB-ARBA"/>
</dbReference>
<feature type="domain" description="DJ-1/PfpI" evidence="4">
    <location>
        <begin position="35"/>
        <end position="201"/>
    </location>
</feature>
<comment type="subcellular location">
    <subcellularLocation>
        <location evidence="1">Cytoplasm</location>
    </subcellularLocation>
</comment>
<evidence type="ECO:0000259" key="4">
    <source>
        <dbReference type="Pfam" id="PF01965"/>
    </source>
</evidence>
<dbReference type="RefSeq" id="XP_030745631.1">
    <property type="nucleotide sequence ID" value="XM_030889771.1"/>
</dbReference>
<gene>
    <name evidence="6" type="primary">LOC115874578</name>
</gene>
<dbReference type="OrthoDB" id="543156at2759"/>
<evidence type="ECO:0000256" key="1">
    <source>
        <dbReference type="ARBA" id="ARBA00004496"/>
    </source>
</evidence>
<proteinExistence type="predicted"/>
<evidence type="ECO:0000256" key="2">
    <source>
        <dbReference type="ARBA" id="ARBA00022490"/>
    </source>
</evidence>
<evidence type="ECO:0000256" key="3">
    <source>
        <dbReference type="ARBA" id="ARBA00023097"/>
    </source>
</evidence>
<protein>
    <submittedName>
        <fullName evidence="6">Protein dj-1beta</fullName>
    </submittedName>
</protein>
<dbReference type="Pfam" id="PF01965">
    <property type="entry name" value="DJ-1_PfpI"/>
    <property type="match status" value="1"/>
</dbReference>
<keyword evidence="5" id="KW-1185">Reference proteome</keyword>
<accession>A0A6J2X320</accession>
<dbReference type="InterPro" id="IPR006287">
    <property type="entry name" value="DJ-1"/>
</dbReference>
<dbReference type="SUPFAM" id="SSF52317">
    <property type="entry name" value="Class I glutamine amidotransferase-like"/>
    <property type="match status" value="1"/>
</dbReference>
<dbReference type="InterPro" id="IPR029062">
    <property type="entry name" value="Class_I_gatase-like"/>
</dbReference>